<dbReference type="SUPFAM" id="SSF48403">
    <property type="entry name" value="Ankyrin repeat"/>
    <property type="match status" value="1"/>
</dbReference>
<dbReference type="EMBL" id="PKMF04000874">
    <property type="protein sequence ID" value="KAK7817601.1"/>
    <property type="molecule type" value="Genomic_DNA"/>
</dbReference>
<dbReference type="Gene3D" id="1.25.40.20">
    <property type="entry name" value="Ankyrin repeat-containing domain"/>
    <property type="match status" value="1"/>
</dbReference>
<feature type="domain" description="PGG" evidence="9">
    <location>
        <begin position="200"/>
        <end position="287"/>
    </location>
</feature>
<dbReference type="PROSITE" id="PS50297">
    <property type="entry name" value="ANK_REP_REGION"/>
    <property type="match status" value="2"/>
</dbReference>
<keyword evidence="11" id="KW-1185">Reference proteome</keyword>
<organism evidence="10 11">
    <name type="scientific">Quercus suber</name>
    <name type="common">Cork oak</name>
    <dbReference type="NCBI Taxonomy" id="58331"/>
    <lineage>
        <taxon>Eukaryota</taxon>
        <taxon>Viridiplantae</taxon>
        <taxon>Streptophyta</taxon>
        <taxon>Embryophyta</taxon>
        <taxon>Tracheophyta</taxon>
        <taxon>Spermatophyta</taxon>
        <taxon>Magnoliopsida</taxon>
        <taxon>eudicotyledons</taxon>
        <taxon>Gunneridae</taxon>
        <taxon>Pentapetalae</taxon>
        <taxon>rosids</taxon>
        <taxon>fabids</taxon>
        <taxon>Fagales</taxon>
        <taxon>Fagaceae</taxon>
        <taxon>Quercus</taxon>
    </lineage>
</organism>
<feature type="repeat" description="ANK" evidence="7">
    <location>
        <begin position="19"/>
        <end position="51"/>
    </location>
</feature>
<gene>
    <name evidence="10" type="ORF">CFP56_042643</name>
</gene>
<evidence type="ECO:0000256" key="7">
    <source>
        <dbReference type="PROSITE-ProRule" id="PRU00023"/>
    </source>
</evidence>
<feature type="non-terminal residue" evidence="10">
    <location>
        <position position="1"/>
    </location>
</feature>
<evidence type="ECO:0000259" key="9">
    <source>
        <dbReference type="Pfam" id="PF13962"/>
    </source>
</evidence>
<comment type="caution">
    <text evidence="10">The sequence shown here is derived from an EMBL/GenBank/DDBJ whole genome shotgun (WGS) entry which is preliminary data.</text>
</comment>
<dbReference type="PANTHER" id="PTHR24186">
    <property type="entry name" value="PROTEIN PHOSPHATASE 1 REGULATORY SUBUNIT"/>
    <property type="match status" value="1"/>
</dbReference>
<comment type="subcellular location">
    <subcellularLocation>
        <location evidence="1">Membrane</location>
        <topology evidence="1">Multi-pass membrane protein</topology>
    </subcellularLocation>
</comment>
<accession>A0AAW0ITV6</accession>
<dbReference type="PANTHER" id="PTHR24186:SF50">
    <property type="entry name" value="ANKYRIN REPEAT-CONTAINING PROTEIN ITN1-LIKE ISOFORM X1"/>
    <property type="match status" value="1"/>
</dbReference>
<name>A0AAW0ITV6_QUESU</name>
<feature type="repeat" description="ANK" evidence="7">
    <location>
        <begin position="53"/>
        <end position="80"/>
    </location>
</feature>
<reference evidence="10 11" key="1">
    <citation type="journal article" date="2018" name="Sci. Data">
        <title>The draft genome sequence of cork oak.</title>
        <authorList>
            <person name="Ramos A.M."/>
            <person name="Usie A."/>
            <person name="Barbosa P."/>
            <person name="Barros P.M."/>
            <person name="Capote T."/>
            <person name="Chaves I."/>
            <person name="Simoes F."/>
            <person name="Abreu I."/>
            <person name="Carrasquinho I."/>
            <person name="Faro C."/>
            <person name="Guimaraes J.B."/>
            <person name="Mendonca D."/>
            <person name="Nobrega F."/>
            <person name="Rodrigues L."/>
            <person name="Saibo N.J.M."/>
            <person name="Varela M.C."/>
            <person name="Egas C."/>
            <person name="Matos J."/>
            <person name="Miguel C.M."/>
            <person name="Oliveira M.M."/>
            <person name="Ricardo C.P."/>
            <person name="Goncalves S."/>
        </authorList>
    </citation>
    <scope>NUCLEOTIDE SEQUENCE [LARGE SCALE GENOMIC DNA]</scope>
    <source>
        <strain evidence="11">cv. HL8</strain>
    </source>
</reference>
<evidence type="ECO:0000256" key="8">
    <source>
        <dbReference type="SAM" id="Phobius"/>
    </source>
</evidence>
<keyword evidence="6 8" id="KW-0472">Membrane</keyword>
<dbReference type="SMART" id="SM00248">
    <property type="entry name" value="ANK"/>
    <property type="match status" value="3"/>
</dbReference>
<evidence type="ECO:0000256" key="6">
    <source>
        <dbReference type="ARBA" id="ARBA00023136"/>
    </source>
</evidence>
<proteinExistence type="predicted"/>
<protein>
    <submittedName>
        <fullName evidence="10">Ankyrin repeat-containing protein</fullName>
    </submittedName>
</protein>
<dbReference type="GO" id="GO:0005886">
    <property type="term" value="C:plasma membrane"/>
    <property type="evidence" value="ECO:0007669"/>
    <property type="project" value="TreeGrafter"/>
</dbReference>
<keyword evidence="3" id="KW-0677">Repeat</keyword>
<evidence type="ECO:0000256" key="1">
    <source>
        <dbReference type="ARBA" id="ARBA00004141"/>
    </source>
</evidence>
<dbReference type="Pfam" id="PF13962">
    <property type="entry name" value="PGG"/>
    <property type="match status" value="1"/>
</dbReference>
<keyword evidence="4 8" id="KW-1133">Transmembrane helix</keyword>
<keyword evidence="2 8" id="KW-0812">Transmembrane</keyword>
<evidence type="ECO:0000256" key="4">
    <source>
        <dbReference type="ARBA" id="ARBA00022989"/>
    </source>
</evidence>
<dbReference type="InterPro" id="IPR036770">
    <property type="entry name" value="Ankyrin_rpt-contain_sf"/>
</dbReference>
<feature type="transmembrane region" description="Helical" evidence="8">
    <location>
        <begin position="268"/>
        <end position="288"/>
    </location>
</feature>
<keyword evidence="5 7" id="KW-0040">ANK repeat</keyword>
<evidence type="ECO:0000313" key="10">
    <source>
        <dbReference type="EMBL" id="KAK7817601.1"/>
    </source>
</evidence>
<dbReference type="Pfam" id="PF13637">
    <property type="entry name" value="Ank_4"/>
    <property type="match status" value="1"/>
</dbReference>
<dbReference type="Proteomes" id="UP000237347">
    <property type="component" value="Unassembled WGS sequence"/>
</dbReference>
<evidence type="ECO:0000256" key="5">
    <source>
        <dbReference type="ARBA" id="ARBA00023043"/>
    </source>
</evidence>
<dbReference type="InterPro" id="IPR002110">
    <property type="entry name" value="Ankyrin_rpt"/>
</dbReference>
<evidence type="ECO:0000256" key="3">
    <source>
        <dbReference type="ARBA" id="ARBA00022737"/>
    </source>
</evidence>
<dbReference type="AlphaFoldDB" id="A0AAW0ITV6"/>
<feature type="transmembrane region" description="Helical" evidence="8">
    <location>
        <begin position="294"/>
        <end position="313"/>
    </location>
</feature>
<dbReference type="InterPro" id="IPR026961">
    <property type="entry name" value="PGG_dom"/>
</dbReference>
<evidence type="ECO:0000256" key="2">
    <source>
        <dbReference type="ARBA" id="ARBA00022692"/>
    </source>
</evidence>
<evidence type="ECO:0000313" key="11">
    <source>
        <dbReference type="Proteomes" id="UP000237347"/>
    </source>
</evidence>
<dbReference type="PROSITE" id="PS50088">
    <property type="entry name" value="ANK_REPEAT"/>
    <property type="match status" value="2"/>
</dbReference>
<sequence>IVEAVINKWPCTIEQVDDSGWTPLHIAAHLGNDKIIKLILEKEKSIAYAKNKEGLSALHIAAMEGNLAVMKELITACPDIYEMLDNRGQTAIHAATERGQLLPFLLFRMKPEFKGLLTLVSEQNEEGNTPFYLAAIKGHALSFRCMECAECDNFNATNKEGFTTMDKLFLGRLPFGEAWKEVCPFCPTLCRMRRSTKPETVPGGYNQSGNVGEGLAVLRKNTAFCVFLIANTLAFGLSTTSIFVHFLASSAITGNVFLREVVQHSISYTNWSVGALLVAFISGTYAVVPHSWGITVAITHCCCFLISLFFPFFTKIYY</sequence>
<feature type="transmembrane region" description="Helical" evidence="8">
    <location>
        <begin position="226"/>
        <end position="248"/>
    </location>
</feature>